<dbReference type="EMBL" id="CP000447">
    <property type="protein sequence ID" value="ABI73508.1"/>
    <property type="molecule type" value="Genomic_DNA"/>
</dbReference>
<dbReference type="KEGG" id="sfr:Sfri_3681"/>
<reference evidence="1 2" key="1">
    <citation type="submission" date="2006-08" db="EMBL/GenBank/DDBJ databases">
        <title>Complete sequence of Shewanella frigidimarina NCIMB 400.</title>
        <authorList>
            <consortium name="US DOE Joint Genome Institute"/>
            <person name="Copeland A."/>
            <person name="Lucas S."/>
            <person name="Lapidus A."/>
            <person name="Barry K."/>
            <person name="Detter J.C."/>
            <person name="Glavina del Rio T."/>
            <person name="Hammon N."/>
            <person name="Israni S."/>
            <person name="Dalin E."/>
            <person name="Tice H."/>
            <person name="Pitluck S."/>
            <person name="Fredrickson J.K."/>
            <person name="Kolker E."/>
            <person name="McCuel L.A."/>
            <person name="DiChristina T."/>
            <person name="Nealson K.H."/>
            <person name="Newman D."/>
            <person name="Tiedje J.M."/>
            <person name="Zhou J."/>
            <person name="Romine M.F."/>
            <person name="Culley D.E."/>
            <person name="Serres M."/>
            <person name="Chertkov O."/>
            <person name="Brettin T."/>
            <person name="Bruce D."/>
            <person name="Han C."/>
            <person name="Tapia R."/>
            <person name="Gilna P."/>
            <person name="Schmutz J."/>
            <person name="Larimer F."/>
            <person name="Land M."/>
            <person name="Hauser L."/>
            <person name="Kyrpides N."/>
            <person name="Mikhailova N."/>
            <person name="Richardson P."/>
        </authorList>
    </citation>
    <scope>NUCLEOTIDE SEQUENCE [LARGE SCALE GENOMIC DNA]</scope>
    <source>
        <strain evidence="1 2">NCIMB 400</strain>
    </source>
</reference>
<proteinExistence type="predicted"/>
<dbReference type="STRING" id="318167.Sfri_3681"/>
<gene>
    <name evidence="1" type="ordered locus">Sfri_3681</name>
</gene>
<dbReference type="Proteomes" id="UP000000684">
    <property type="component" value="Chromosome"/>
</dbReference>
<accession>Q07WV6</accession>
<sequence length="148" mass="17104">MNVIRSVSEQWHKAEFAHQLHIYLSQEQVINDLFVGATNKATICNIIAAMIESPIKLNDEKYKIDQNSIFDCFFQCFHLLFIKEVEHHSLTQAEQLILSISVYFANKINQQPDSVDISDLQKSAHIITAMSRLEIVRKEHRKSQCNMG</sequence>
<dbReference type="eggNOG" id="ENOG50348BN">
    <property type="taxonomic scope" value="Bacteria"/>
</dbReference>
<dbReference type="AlphaFoldDB" id="Q07WV6"/>
<dbReference type="HOGENOM" id="CLU_141049_0_0_6"/>
<evidence type="ECO:0000313" key="1">
    <source>
        <dbReference type="EMBL" id="ABI73508.1"/>
    </source>
</evidence>
<keyword evidence="2" id="KW-1185">Reference proteome</keyword>
<dbReference type="RefSeq" id="WP_011639096.1">
    <property type="nucleotide sequence ID" value="NC_008345.1"/>
</dbReference>
<organism evidence="1 2">
    <name type="scientific">Shewanella frigidimarina (strain NCIMB 400)</name>
    <dbReference type="NCBI Taxonomy" id="318167"/>
    <lineage>
        <taxon>Bacteria</taxon>
        <taxon>Pseudomonadati</taxon>
        <taxon>Pseudomonadota</taxon>
        <taxon>Gammaproteobacteria</taxon>
        <taxon>Alteromonadales</taxon>
        <taxon>Shewanellaceae</taxon>
        <taxon>Shewanella</taxon>
    </lineage>
</organism>
<dbReference type="GeneID" id="41839038"/>
<dbReference type="OrthoDB" id="6262748at2"/>
<protein>
    <submittedName>
        <fullName evidence="1">Uncharacterized protein</fullName>
    </submittedName>
</protein>
<name>Q07WV6_SHEFN</name>
<evidence type="ECO:0000313" key="2">
    <source>
        <dbReference type="Proteomes" id="UP000000684"/>
    </source>
</evidence>